<comment type="subcellular location">
    <subcellularLocation>
        <location evidence="1">Cytoplasm</location>
    </subcellularLocation>
</comment>
<keyword evidence="2" id="KW-0808">Transferase</keyword>
<dbReference type="EMBL" id="DSGT01000003">
    <property type="protein sequence ID" value="HEW52766.1"/>
    <property type="molecule type" value="Genomic_DNA"/>
</dbReference>
<evidence type="ECO:0000256" key="4">
    <source>
        <dbReference type="PROSITE-ProRule" id="PRU00529"/>
    </source>
</evidence>
<protein>
    <recommendedName>
        <fullName evidence="5">THUMP domain-containing protein</fullName>
    </recommendedName>
</protein>
<keyword evidence="3" id="KW-0819">tRNA processing</keyword>
<dbReference type="SMART" id="SM00981">
    <property type="entry name" value="THUMP"/>
    <property type="match status" value="1"/>
</dbReference>
<evidence type="ECO:0000256" key="1">
    <source>
        <dbReference type="ARBA" id="ARBA00004496"/>
    </source>
</evidence>
<dbReference type="GO" id="GO:0005737">
    <property type="term" value="C:cytoplasm"/>
    <property type="evidence" value="ECO:0007669"/>
    <property type="project" value="UniProtKB-SubCell"/>
</dbReference>
<dbReference type="PROSITE" id="PS00092">
    <property type="entry name" value="N6_MTASE"/>
    <property type="match status" value="1"/>
</dbReference>
<dbReference type="GO" id="GO:0016423">
    <property type="term" value="F:tRNA (guanine) methyltransferase activity"/>
    <property type="evidence" value="ECO:0007669"/>
    <property type="project" value="TreeGrafter"/>
</dbReference>
<dbReference type="Pfam" id="PF01170">
    <property type="entry name" value="UPF0020"/>
    <property type="match status" value="1"/>
</dbReference>
<proteinExistence type="predicted"/>
<dbReference type="GO" id="GO:0030488">
    <property type="term" value="P:tRNA methylation"/>
    <property type="evidence" value="ECO:0007669"/>
    <property type="project" value="TreeGrafter"/>
</dbReference>
<dbReference type="CDD" id="cd11715">
    <property type="entry name" value="THUMP_AdoMetMT"/>
    <property type="match status" value="1"/>
</dbReference>
<dbReference type="NCBIfam" id="NF040721">
    <property type="entry name" value="Trm14_Arch"/>
    <property type="match status" value="1"/>
</dbReference>
<evidence type="ECO:0000256" key="3">
    <source>
        <dbReference type="ARBA" id="ARBA00022694"/>
    </source>
</evidence>
<dbReference type="PROSITE" id="PS51165">
    <property type="entry name" value="THUMP"/>
    <property type="match status" value="1"/>
</dbReference>
<dbReference type="Gene3D" id="3.30.2130.30">
    <property type="match status" value="1"/>
</dbReference>
<dbReference type="PANTHER" id="PTHR14911">
    <property type="entry name" value="THUMP DOMAIN-CONTAINING"/>
    <property type="match status" value="1"/>
</dbReference>
<organism evidence="6">
    <name type="scientific">Ignisphaera aggregans</name>
    <dbReference type="NCBI Taxonomy" id="334771"/>
    <lineage>
        <taxon>Archaea</taxon>
        <taxon>Thermoproteota</taxon>
        <taxon>Thermoprotei</taxon>
        <taxon>Desulfurococcales</taxon>
        <taxon>Desulfurococcaceae</taxon>
        <taxon>Ignisphaera</taxon>
    </lineage>
</organism>
<sequence>MGLYGAMGIMMLVTCDTGFENILAEELGELAAIGLRGISSGRIFVEVYRYEDLANVFRSRIANNIYILVQVEENVVHLDDIYRFVKSIDFAKFIEPWQTFAIRPERIGKHDFTSIDIGRVAGQAVIDSYLESRGHRLKVNLDNPDVEIYVELNVDRLIVAVSLTRSSLHLRGYKLFAHPAGLKPTIACALLRFAGWRRDKPLVDPMCGGGTIPIEAALASKGVEIPCISMDRIDVRTLYRLYPEAGEALHNLCRNSMLNEFDRIFVGIDINPRFVEGAIVNAKNAGVDDATLFLVGDFRGSIPKLKRIENEIGVVFDTAVFNPPYGYRMKPRKLRELYEDMLKILIDNGFRRIVFITSATRVSEKVLESLRGIEVQKLKVIHGTLPSYVYRLEI</sequence>
<dbReference type="SUPFAM" id="SSF53335">
    <property type="entry name" value="S-adenosyl-L-methionine-dependent methyltransferases"/>
    <property type="match status" value="1"/>
</dbReference>
<evidence type="ECO:0000313" key="6">
    <source>
        <dbReference type="EMBL" id="HEW52766.1"/>
    </source>
</evidence>
<dbReference type="InterPro" id="IPR002052">
    <property type="entry name" value="DNA_methylase_N6_adenine_CS"/>
</dbReference>
<evidence type="ECO:0000256" key="2">
    <source>
        <dbReference type="ARBA" id="ARBA00022603"/>
    </source>
</evidence>
<keyword evidence="2" id="KW-0489">Methyltransferase</keyword>
<dbReference type="Pfam" id="PF02926">
    <property type="entry name" value="THUMP"/>
    <property type="match status" value="1"/>
</dbReference>
<feature type="domain" description="THUMP" evidence="5">
    <location>
        <begin position="51"/>
        <end position="163"/>
    </location>
</feature>
<dbReference type="PANTHER" id="PTHR14911:SF13">
    <property type="entry name" value="TRNA (GUANINE(6)-N2)-METHYLTRANSFERASE THUMP3"/>
    <property type="match status" value="1"/>
</dbReference>
<dbReference type="GO" id="GO:0003723">
    <property type="term" value="F:RNA binding"/>
    <property type="evidence" value="ECO:0007669"/>
    <property type="project" value="UniProtKB-UniRule"/>
</dbReference>
<dbReference type="AlphaFoldDB" id="A0A7C2V918"/>
<comment type="caution">
    <text evidence="6">The sequence shown here is derived from an EMBL/GenBank/DDBJ whole genome shotgun (WGS) entry which is preliminary data.</text>
</comment>
<dbReference type="InterPro" id="IPR004114">
    <property type="entry name" value="THUMP_dom"/>
</dbReference>
<dbReference type="InterPro" id="IPR029063">
    <property type="entry name" value="SAM-dependent_MTases_sf"/>
</dbReference>
<keyword evidence="4" id="KW-0694">RNA-binding</keyword>
<dbReference type="Gene3D" id="3.40.50.150">
    <property type="entry name" value="Vaccinia Virus protein VP39"/>
    <property type="match status" value="1"/>
</dbReference>
<dbReference type="InterPro" id="IPR053485">
    <property type="entry name" value="tRNA_guanine-N2-MTase"/>
</dbReference>
<evidence type="ECO:0000259" key="5">
    <source>
        <dbReference type="PROSITE" id="PS51165"/>
    </source>
</evidence>
<dbReference type="InterPro" id="IPR000241">
    <property type="entry name" value="RlmKL-like_Mtase"/>
</dbReference>
<dbReference type="SUPFAM" id="SSF143437">
    <property type="entry name" value="THUMP domain-like"/>
    <property type="match status" value="1"/>
</dbReference>
<reference evidence="6" key="1">
    <citation type="journal article" date="2020" name="mSystems">
        <title>Genome- and Community-Level Interaction Insights into Carbon Utilization and Element Cycling Functions of Hydrothermarchaeota in Hydrothermal Sediment.</title>
        <authorList>
            <person name="Zhou Z."/>
            <person name="Liu Y."/>
            <person name="Xu W."/>
            <person name="Pan J."/>
            <person name="Luo Z.H."/>
            <person name="Li M."/>
        </authorList>
    </citation>
    <scope>NUCLEOTIDE SEQUENCE [LARGE SCALE GENOMIC DNA]</scope>
    <source>
        <strain evidence="6">SpSt-16</strain>
    </source>
</reference>
<accession>A0A7C2V918</accession>
<name>A0A7C2V918_9CREN</name>
<gene>
    <name evidence="6" type="ORF">ENO77_01115</name>
</gene>